<gene>
    <name evidence="1" type="ORF">CC86DRAFT_290245</name>
</gene>
<dbReference type="AlphaFoldDB" id="A0A6A7A4H5"/>
<evidence type="ECO:0000313" key="2">
    <source>
        <dbReference type="Proteomes" id="UP000799424"/>
    </source>
</evidence>
<reference evidence="1" key="1">
    <citation type="journal article" date="2020" name="Stud. Mycol.">
        <title>101 Dothideomycetes genomes: a test case for predicting lifestyles and emergence of pathogens.</title>
        <authorList>
            <person name="Haridas S."/>
            <person name="Albert R."/>
            <person name="Binder M."/>
            <person name="Bloem J."/>
            <person name="Labutti K."/>
            <person name="Salamov A."/>
            <person name="Andreopoulos B."/>
            <person name="Baker S."/>
            <person name="Barry K."/>
            <person name="Bills G."/>
            <person name="Bluhm B."/>
            <person name="Cannon C."/>
            <person name="Castanera R."/>
            <person name="Culley D."/>
            <person name="Daum C."/>
            <person name="Ezra D."/>
            <person name="Gonzalez J."/>
            <person name="Henrissat B."/>
            <person name="Kuo A."/>
            <person name="Liang C."/>
            <person name="Lipzen A."/>
            <person name="Lutzoni F."/>
            <person name="Magnuson J."/>
            <person name="Mondo S."/>
            <person name="Nolan M."/>
            <person name="Ohm R."/>
            <person name="Pangilinan J."/>
            <person name="Park H.-J."/>
            <person name="Ramirez L."/>
            <person name="Alfaro M."/>
            <person name="Sun H."/>
            <person name="Tritt A."/>
            <person name="Yoshinaga Y."/>
            <person name="Zwiers L.-H."/>
            <person name="Turgeon B."/>
            <person name="Goodwin S."/>
            <person name="Spatafora J."/>
            <person name="Crous P."/>
            <person name="Grigoriev I."/>
        </authorList>
    </citation>
    <scope>NUCLEOTIDE SEQUENCE</scope>
    <source>
        <strain evidence="1">CBS 113818</strain>
    </source>
</reference>
<protein>
    <recommendedName>
        <fullName evidence="3">HTH CENPB-type domain-containing protein</fullName>
    </recommendedName>
</protein>
<evidence type="ECO:0000313" key="1">
    <source>
        <dbReference type="EMBL" id="KAF2827734.1"/>
    </source>
</evidence>
<dbReference type="OrthoDB" id="5420958at2759"/>
<dbReference type="Proteomes" id="UP000799424">
    <property type="component" value="Unassembled WGS sequence"/>
</dbReference>
<proteinExistence type="predicted"/>
<dbReference type="EMBL" id="MU006224">
    <property type="protein sequence ID" value="KAF2827734.1"/>
    <property type="molecule type" value="Genomic_DNA"/>
</dbReference>
<keyword evidence="2" id="KW-1185">Reference proteome</keyword>
<accession>A0A6A7A4H5</accession>
<sequence>MDRASRVLSQGLPPGVPASYRVLADHSNGKAQSQQYLRSWEEDAPVRFLLQMADLDQPVRVKFVPSLAFCIARHRAEATRPSKPPGKNWARAFEKRHPNMHARRVKALDWNRHERSIYWKMSHWFDVIGELLQDPSIRAENVYGMNKTGVMLSILGSVKVLMGKNDTRKYRGARVSA</sequence>
<organism evidence="1 2">
    <name type="scientific">Ophiobolus disseminans</name>
    <dbReference type="NCBI Taxonomy" id="1469910"/>
    <lineage>
        <taxon>Eukaryota</taxon>
        <taxon>Fungi</taxon>
        <taxon>Dikarya</taxon>
        <taxon>Ascomycota</taxon>
        <taxon>Pezizomycotina</taxon>
        <taxon>Dothideomycetes</taxon>
        <taxon>Pleosporomycetidae</taxon>
        <taxon>Pleosporales</taxon>
        <taxon>Pleosporineae</taxon>
        <taxon>Phaeosphaeriaceae</taxon>
        <taxon>Ophiobolus</taxon>
    </lineage>
</organism>
<name>A0A6A7A4H5_9PLEO</name>
<evidence type="ECO:0008006" key="3">
    <source>
        <dbReference type="Google" id="ProtNLM"/>
    </source>
</evidence>